<reference evidence="2" key="1">
    <citation type="submission" date="2016-11" db="UniProtKB">
        <authorList>
            <consortium name="WormBaseParasite"/>
        </authorList>
    </citation>
    <scope>IDENTIFICATION</scope>
</reference>
<accession>A0A1I8A1N1</accession>
<keyword evidence="1" id="KW-1185">Reference proteome</keyword>
<proteinExistence type="predicted"/>
<evidence type="ECO:0000313" key="1">
    <source>
        <dbReference type="Proteomes" id="UP000095287"/>
    </source>
</evidence>
<sequence>MKSNRDEIKRRGHAFCSDGTAPILVLEHSNREWKRRPSNEHSLKQEKMLAVQTSKKIFSEVHGRAISSHRSR</sequence>
<evidence type="ECO:0000313" key="2">
    <source>
        <dbReference type="WBParaSite" id="L893_g31784.t1"/>
    </source>
</evidence>
<protein>
    <submittedName>
        <fullName evidence="2">Uncharacterized protein</fullName>
    </submittedName>
</protein>
<dbReference type="AlphaFoldDB" id="A0A1I8A1N1"/>
<name>A0A1I8A1N1_9BILA</name>
<organism evidence="1 2">
    <name type="scientific">Steinernema glaseri</name>
    <dbReference type="NCBI Taxonomy" id="37863"/>
    <lineage>
        <taxon>Eukaryota</taxon>
        <taxon>Metazoa</taxon>
        <taxon>Ecdysozoa</taxon>
        <taxon>Nematoda</taxon>
        <taxon>Chromadorea</taxon>
        <taxon>Rhabditida</taxon>
        <taxon>Tylenchina</taxon>
        <taxon>Panagrolaimomorpha</taxon>
        <taxon>Strongyloidoidea</taxon>
        <taxon>Steinernematidae</taxon>
        <taxon>Steinernema</taxon>
    </lineage>
</organism>
<dbReference type="Proteomes" id="UP000095287">
    <property type="component" value="Unplaced"/>
</dbReference>
<dbReference type="WBParaSite" id="L893_g31784.t1">
    <property type="protein sequence ID" value="L893_g31784.t1"/>
    <property type="gene ID" value="L893_g31784"/>
</dbReference>